<evidence type="ECO:0000256" key="3">
    <source>
        <dbReference type="ARBA" id="ARBA00022692"/>
    </source>
</evidence>
<accession>A0A4Z0WBG4</accession>
<dbReference type="GO" id="GO:0044341">
    <property type="term" value="P:sodium-dependent phosphate transport"/>
    <property type="evidence" value="ECO:0007669"/>
    <property type="project" value="InterPro"/>
</dbReference>
<keyword evidence="9" id="KW-1185">Reference proteome</keyword>
<keyword evidence="4 6" id="KW-1133">Transmembrane helix</keyword>
<dbReference type="NCBIfam" id="NF037997">
    <property type="entry name" value="Na_Pi_symport"/>
    <property type="match status" value="1"/>
</dbReference>
<feature type="domain" description="PhoU" evidence="7">
    <location>
        <begin position="346"/>
        <end position="426"/>
    </location>
</feature>
<feature type="transmembrane region" description="Helical" evidence="6">
    <location>
        <begin position="208"/>
        <end position="231"/>
    </location>
</feature>
<comment type="subcellular location">
    <subcellularLocation>
        <location evidence="1">Cell membrane</location>
        <topology evidence="1">Multi-pass membrane protein</topology>
    </subcellularLocation>
</comment>
<keyword evidence="5 6" id="KW-0472">Membrane</keyword>
<dbReference type="OrthoDB" id="5778511at2"/>
<gene>
    <name evidence="8" type="ORF">E4656_17510</name>
</gene>
<evidence type="ECO:0000259" key="7">
    <source>
        <dbReference type="Pfam" id="PF01895"/>
    </source>
</evidence>
<dbReference type="EMBL" id="SRMF01000011">
    <property type="protein sequence ID" value="TGG90733.1"/>
    <property type="molecule type" value="Genomic_DNA"/>
</dbReference>
<evidence type="ECO:0000256" key="6">
    <source>
        <dbReference type="SAM" id="Phobius"/>
    </source>
</evidence>
<dbReference type="Proteomes" id="UP000297475">
    <property type="component" value="Unassembled WGS sequence"/>
</dbReference>
<evidence type="ECO:0000256" key="1">
    <source>
        <dbReference type="ARBA" id="ARBA00004651"/>
    </source>
</evidence>
<dbReference type="SUPFAM" id="SSF109755">
    <property type="entry name" value="PhoU-like"/>
    <property type="match status" value="1"/>
</dbReference>
<keyword evidence="2" id="KW-1003">Cell membrane</keyword>
<feature type="transmembrane region" description="Helical" evidence="6">
    <location>
        <begin position="106"/>
        <end position="122"/>
    </location>
</feature>
<dbReference type="AlphaFoldDB" id="A0A4Z0WBG4"/>
<feature type="transmembrane region" description="Helical" evidence="6">
    <location>
        <begin position="47"/>
        <end position="69"/>
    </location>
</feature>
<feature type="transmembrane region" description="Helical" evidence="6">
    <location>
        <begin position="276"/>
        <end position="298"/>
    </location>
</feature>
<dbReference type="Pfam" id="PF01895">
    <property type="entry name" value="PhoU"/>
    <property type="match status" value="1"/>
</dbReference>
<dbReference type="Gene3D" id="1.20.58.220">
    <property type="entry name" value="Phosphate transport system protein phou homolog 2, domain 2"/>
    <property type="match status" value="1"/>
</dbReference>
<feature type="transmembrane region" description="Helical" evidence="6">
    <location>
        <begin position="81"/>
        <end position="100"/>
    </location>
</feature>
<dbReference type="GO" id="GO:0005436">
    <property type="term" value="F:sodium:phosphate symporter activity"/>
    <property type="evidence" value="ECO:0007669"/>
    <property type="project" value="InterPro"/>
</dbReference>
<dbReference type="PANTHER" id="PTHR10010">
    <property type="entry name" value="SOLUTE CARRIER FAMILY 34 SODIUM PHOSPHATE , MEMBER 2-RELATED"/>
    <property type="match status" value="1"/>
</dbReference>
<dbReference type="InterPro" id="IPR003841">
    <property type="entry name" value="Na/Pi_transpt"/>
</dbReference>
<proteinExistence type="predicted"/>
<organism evidence="8 9">
    <name type="scientific">Natronospirillum operosum</name>
    <dbReference type="NCBI Taxonomy" id="2759953"/>
    <lineage>
        <taxon>Bacteria</taxon>
        <taxon>Pseudomonadati</taxon>
        <taxon>Pseudomonadota</taxon>
        <taxon>Gammaproteobacteria</taxon>
        <taxon>Oceanospirillales</taxon>
        <taxon>Natronospirillaceae</taxon>
        <taxon>Natronospirillum</taxon>
    </lineage>
</organism>
<evidence type="ECO:0000256" key="4">
    <source>
        <dbReference type="ARBA" id="ARBA00022989"/>
    </source>
</evidence>
<dbReference type="InterPro" id="IPR038078">
    <property type="entry name" value="PhoU-like_sf"/>
</dbReference>
<dbReference type="Pfam" id="PF02690">
    <property type="entry name" value="Na_Pi_cotrans"/>
    <property type="match status" value="1"/>
</dbReference>
<reference evidence="8 9" key="1">
    <citation type="submission" date="2019-04" db="EMBL/GenBank/DDBJ databases">
        <title>Natronospirillum operosus gen. nov., sp. nov., a haloalkaliphilic satellite isolated from decaying biomass of laboratory culture of cyanobacterium Geitlerinema sp. and proposal of Natronospirillaceae fam. nov. and Saccharospirillaceae fam. nov.</title>
        <authorList>
            <person name="Kevbrin V."/>
            <person name="Boltyanskaya Y."/>
            <person name="Koziaeva V."/>
            <person name="Grouzdev D.S."/>
            <person name="Park M."/>
            <person name="Cho J."/>
        </authorList>
    </citation>
    <scope>NUCLEOTIDE SEQUENCE [LARGE SCALE GENOMIC DNA]</scope>
    <source>
        <strain evidence="8 9">G-116</strain>
    </source>
</reference>
<protein>
    <submittedName>
        <fullName evidence="8">Na/Pi cotransporter family protein</fullName>
    </submittedName>
</protein>
<feature type="transmembrane region" description="Helical" evidence="6">
    <location>
        <begin position="174"/>
        <end position="196"/>
    </location>
</feature>
<keyword evidence="3 6" id="KW-0812">Transmembrane</keyword>
<feature type="transmembrane region" description="Helical" evidence="6">
    <location>
        <begin position="243"/>
        <end position="264"/>
    </location>
</feature>
<evidence type="ECO:0000313" key="8">
    <source>
        <dbReference type="EMBL" id="TGG90733.1"/>
    </source>
</evidence>
<dbReference type="GO" id="GO:0005886">
    <property type="term" value="C:plasma membrane"/>
    <property type="evidence" value="ECO:0007669"/>
    <property type="project" value="UniProtKB-SubCell"/>
</dbReference>
<dbReference type="RefSeq" id="WP_135484613.1">
    <property type="nucleotide sequence ID" value="NZ_SRMF01000011.1"/>
</dbReference>
<evidence type="ECO:0000256" key="2">
    <source>
        <dbReference type="ARBA" id="ARBA00022475"/>
    </source>
</evidence>
<evidence type="ECO:0000313" key="9">
    <source>
        <dbReference type="Proteomes" id="UP000297475"/>
    </source>
</evidence>
<comment type="caution">
    <text evidence="8">The sequence shown here is derived from an EMBL/GenBank/DDBJ whole genome shotgun (WGS) entry which is preliminary data.</text>
</comment>
<sequence length="543" mass="59202">MTAFLELAGAVALLLWGIRMVQTGFSRLLGSKLERVLRRATRTRPQAFSVGAGSALMLQSSTAVVLMIAGFASSGMMTVSAALATVLGAELGASIAALILNLDVRVLAAPLLFLGYMLFITSQNRVNKHIGRIVIGLGLVLLALTLISRVTSVLHDSELLSVVLDTVAADSSLALILMALLTWLIHSTLAVILILAQFVQDGAIDPGLALVLILGANLGGAMPALVAGWAMKGAGRGVVVANLGFRTCVVVAGMILLWVAEAPVLDLLPEGAQGIVLFHFALNLVAGLILLAGLPLIVRRAEPRMLAGEKKRFSINEQGHRTIYLSANDRQNPDRALANARNEALHIADIVYKMLNYSLEALKDPEVVRQIRLLDDDIDNLHREALLYIVSIEEDKDEELQALLRKRSNRIIDFMTNLEHIGDIIESSLMHLANTKLRQNIEFSPEQRKTIARLHEELVDAFRLSQAVFTSDSEQLAKELLATKRTYRADILRQRRKHIEGLTGGVGDNMEATQVFMDILRDLQRISSHLTAVSYQVLGQPKA</sequence>
<dbReference type="InterPro" id="IPR026022">
    <property type="entry name" value="PhoU_dom"/>
</dbReference>
<dbReference type="PANTHER" id="PTHR10010:SF46">
    <property type="entry name" value="SODIUM-DEPENDENT PHOSPHATE TRANSPORT PROTEIN 2B"/>
    <property type="match status" value="1"/>
</dbReference>
<feature type="transmembrane region" description="Helical" evidence="6">
    <location>
        <begin position="134"/>
        <end position="154"/>
    </location>
</feature>
<name>A0A4Z0WBG4_9GAMM</name>
<evidence type="ECO:0000256" key="5">
    <source>
        <dbReference type="ARBA" id="ARBA00023136"/>
    </source>
</evidence>